<dbReference type="PANTHER" id="PTHR40465:SF1">
    <property type="entry name" value="DUF6534 DOMAIN-CONTAINING PROTEIN"/>
    <property type="match status" value="1"/>
</dbReference>
<dbReference type="OrthoDB" id="2798516at2759"/>
<name>A0A4S4LUW1_9AGAM</name>
<dbReference type="Pfam" id="PF20152">
    <property type="entry name" value="DUF6534"/>
    <property type="match status" value="1"/>
</dbReference>
<reference evidence="3 4" key="1">
    <citation type="submission" date="2019-02" db="EMBL/GenBank/DDBJ databases">
        <title>Genome sequencing of the rare red list fungi Bondarzewia mesenterica.</title>
        <authorList>
            <person name="Buettner E."/>
            <person name="Kellner H."/>
        </authorList>
    </citation>
    <scope>NUCLEOTIDE SEQUENCE [LARGE SCALE GENOMIC DNA]</scope>
    <source>
        <strain evidence="3 4">DSM 108281</strain>
    </source>
</reference>
<evidence type="ECO:0000259" key="2">
    <source>
        <dbReference type="Pfam" id="PF20152"/>
    </source>
</evidence>
<keyword evidence="4" id="KW-1185">Reference proteome</keyword>
<comment type="caution">
    <text evidence="3">The sequence shown here is derived from an EMBL/GenBank/DDBJ whole genome shotgun (WGS) entry which is preliminary data.</text>
</comment>
<dbReference type="InterPro" id="IPR045339">
    <property type="entry name" value="DUF6534"/>
</dbReference>
<gene>
    <name evidence="3" type="ORF">EW146_g4317</name>
</gene>
<feature type="transmembrane region" description="Helical" evidence="1">
    <location>
        <begin position="21"/>
        <end position="43"/>
    </location>
</feature>
<feature type="transmembrane region" description="Helical" evidence="1">
    <location>
        <begin position="255"/>
        <end position="279"/>
    </location>
</feature>
<dbReference type="EMBL" id="SGPL01000164">
    <property type="protein sequence ID" value="THH16306.1"/>
    <property type="molecule type" value="Genomic_DNA"/>
</dbReference>
<dbReference type="PANTHER" id="PTHR40465">
    <property type="entry name" value="CHROMOSOME 1, WHOLE GENOME SHOTGUN SEQUENCE"/>
    <property type="match status" value="1"/>
</dbReference>
<proteinExistence type="predicted"/>
<keyword evidence="1" id="KW-0472">Membrane</keyword>
<feature type="transmembrane region" description="Helical" evidence="1">
    <location>
        <begin position="221"/>
        <end position="243"/>
    </location>
</feature>
<organism evidence="3 4">
    <name type="scientific">Bondarzewia mesenterica</name>
    <dbReference type="NCBI Taxonomy" id="1095465"/>
    <lineage>
        <taxon>Eukaryota</taxon>
        <taxon>Fungi</taxon>
        <taxon>Dikarya</taxon>
        <taxon>Basidiomycota</taxon>
        <taxon>Agaricomycotina</taxon>
        <taxon>Agaricomycetes</taxon>
        <taxon>Russulales</taxon>
        <taxon>Bondarzewiaceae</taxon>
        <taxon>Bondarzewia</taxon>
    </lineage>
</organism>
<sequence>MIMASPSERVSEVVRTTFGPILLGVIVAAILYGVTSLQTIYYFDHYPQDKILLKATVAVLWIIDTLIMALDCDAVYYYSILRFGDVSALSDQTWLVPAINFDSIVQRSDLHLLNHRSMDLESILTVELFSTVFYISYLDQMFDAGLHDVSMSNVLRLSDTKVEQGILSGLQAREMDILLSAPNVQSLLTLATFATSLAITILAFSTASWNTVTTGTVHSLFVANVSLATAADFFITMVLCITLHSNRSGLQGSNIISRLMTFMITRGIITNIIQILTLITEPIYTNAVLATLNNRSRIRGRSQVISSGSAAQGSETACSQMSFRTPDLVANARVEDPTFTSHVPYSSIPGDHVGTLDLVV</sequence>
<dbReference type="Proteomes" id="UP000310158">
    <property type="component" value="Unassembled WGS sequence"/>
</dbReference>
<feature type="transmembrane region" description="Helical" evidence="1">
    <location>
        <begin position="55"/>
        <end position="78"/>
    </location>
</feature>
<evidence type="ECO:0000256" key="1">
    <source>
        <dbReference type="SAM" id="Phobius"/>
    </source>
</evidence>
<feature type="domain" description="DUF6534" evidence="2">
    <location>
        <begin position="228"/>
        <end position="296"/>
    </location>
</feature>
<protein>
    <recommendedName>
        <fullName evidence="2">DUF6534 domain-containing protein</fullName>
    </recommendedName>
</protein>
<accession>A0A4S4LUW1</accession>
<evidence type="ECO:0000313" key="3">
    <source>
        <dbReference type="EMBL" id="THH16306.1"/>
    </source>
</evidence>
<keyword evidence="1" id="KW-0812">Transmembrane</keyword>
<keyword evidence="1" id="KW-1133">Transmembrane helix</keyword>
<evidence type="ECO:0000313" key="4">
    <source>
        <dbReference type="Proteomes" id="UP000310158"/>
    </source>
</evidence>
<feature type="transmembrane region" description="Helical" evidence="1">
    <location>
        <begin position="187"/>
        <end position="209"/>
    </location>
</feature>
<dbReference type="AlphaFoldDB" id="A0A4S4LUW1"/>